<dbReference type="GO" id="GO:0002161">
    <property type="term" value="F:aminoacyl-tRNA deacylase activity"/>
    <property type="evidence" value="ECO:0007669"/>
    <property type="project" value="InterPro"/>
</dbReference>
<dbReference type="Proteomes" id="UP001054902">
    <property type="component" value="Unassembled WGS sequence"/>
</dbReference>
<dbReference type="EMBL" id="BLLK01000022">
    <property type="protein sequence ID" value="GFH46992.1"/>
    <property type="molecule type" value="Genomic_DNA"/>
</dbReference>
<evidence type="ECO:0000313" key="3">
    <source>
        <dbReference type="Proteomes" id="UP001054902"/>
    </source>
</evidence>
<keyword evidence="3" id="KW-1185">Reference proteome</keyword>
<dbReference type="InterPro" id="IPR036754">
    <property type="entry name" value="YbaK/aa-tRNA-synt-asso_dom_sf"/>
</dbReference>
<feature type="region of interest" description="Disordered" evidence="1">
    <location>
        <begin position="76"/>
        <end position="110"/>
    </location>
</feature>
<reference evidence="2 3" key="1">
    <citation type="journal article" date="2021" name="Sci. Rep.">
        <title>The genome of the diatom Chaetoceros tenuissimus carries an ancient integrated fragment of an extant virus.</title>
        <authorList>
            <person name="Hongo Y."/>
            <person name="Kimura K."/>
            <person name="Takaki Y."/>
            <person name="Yoshida Y."/>
            <person name="Baba S."/>
            <person name="Kobayashi G."/>
            <person name="Nagasaki K."/>
            <person name="Hano T."/>
            <person name="Tomaru Y."/>
        </authorList>
    </citation>
    <scope>NUCLEOTIDE SEQUENCE [LARGE SCALE GENOMIC DNA]</scope>
    <source>
        <strain evidence="2 3">NIES-3715</strain>
    </source>
</reference>
<dbReference type="Gene3D" id="3.90.960.10">
    <property type="entry name" value="YbaK/aminoacyl-tRNA synthetase-associated domain"/>
    <property type="match status" value="1"/>
</dbReference>
<organism evidence="2 3">
    <name type="scientific">Chaetoceros tenuissimus</name>
    <dbReference type="NCBI Taxonomy" id="426638"/>
    <lineage>
        <taxon>Eukaryota</taxon>
        <taxon>Sar</taxon>
        <taxon>Stramenopiles</taxon>
        <taxon>Ochrophyta</taxon>
        <taxon>Bacillariophyta</taxon>
        <taxon>Coscinodiscophyceae</taxon>
        <taxon>Chaetocerotophycidae</taxon>
        <taxon>Chaetocerotales</taxon>
        <taxon>Chaetocerotaceae</taxon>
        <taxon>Chaetoceros</taxon>
    </lineage>
</organism>
<dbReference type="AlphaFoldDB" id="A0AAD3CJ03"/>
<feature type="compositionally biased region" description="Basic and acidic residues" evidence="1">
    <location>
        <begin position="77"/>
        <end position="86"/>
    </location>
</feature>
<accession>A0AAD3CJ03</accession>
<feature type="compositionally biased region" description="Low complexity" evidence="1">
    <location>
        <begin position="87"/>
        <end position="108"/>
    </location>
</feature>
<name>A0AAD3CJ03_9STRA</name>
<evidence type="ECO:0000256" key="1">
    <source>
        <dbReference type="SAM" id="MobiDB-lite"/>
    </source>
</evidence>
<protein>
    <submittedName>
        <fullName evidence="2">Uncharacterized protein</fullName>
    </submittedName>
</protein>
<sequence length="308" mass="34618">MLQVEVVDETADIFSNVEVGIECSWIEPCLRPTSTIDNETHLSDENIIKARRKILKQLVDKFKQKMQKARNFRRKSFGRDITEARESTSTTSTGSLSISSSNESALSNQNGTTTDIPLIKWRLMQLGIDTGDIHFVEDRVSKEVVGLQQSKDPEEEELHISHVKTGIWQVTVPSVHEDDNESTFFIVTGVSMSDRVDTKKLRRALSKEHSFTRKPKLTMAPQHIAEELAGYISGTMAPILHTVPLKLYLEESLVEDILDMQQHRYNVGSGMFGKCLSIKASLFLDVAKMGNNGDGLTVCPIIQKKRKT</sequence>
<evidence type="ECO:0000313" key="2">
    <source>
        <dbReference type="EMBL" id="GFH46992.1"/>
    </source>
</evidence>
<proteinExistence type="predicted"/>
<dbReference type="SUPFAM" id="SSF55826">
    <property type="entry name" value="YbaK/ProRS associated domain"/>
    <property type="match status" value="1"/>
</dbReference>
<gene>
    <name evidence="2" type="ORF">CTEN210_03467</name>
</gene>
<comment type="caution">
    <text evidence="2">The sequence shown here is derived from an EMBL/GenBank/DDBJ whole genome shotgun (WGS) entry which is preliminary data.</text>
</comment>